<dbReference type="AlphaFoldDB" id="C1B4Y4"/>
<feature type="compositionally biased region" description="Low complexity" evidence="1">
    <location>
        <begin position="366"/>
        <end position="379"/>
    </location>
</feature>
<feature type="compositionally biased region" description="Basic residues" evidence="1">
    <location>
        <begin position="240"/>
        <end position="251"/>
    </location>
</feature>
<reference evidence="2 3" key="1">
    <citation type="submission" date="2009-03" db="EMBL/GenBank/DDBJ databases">
        <title>Comparison of the complete genome sequences of Rhodococcus erythropolis PR4 and Rhodococcus opacus B4.</title>
        <authorList>
            <person name="Takarada H."/>
            <person name="Sekine M."/>
            <person name="Hosoyama A."/>
            <person name="Yamada R."/>
            <person name="Fujisawa T."/>
            <person name="Omata S."/>
            <person name="Shimizu A."/>
            <person name="Tsukatani N."/>
            <person name="Tanikawa S."/>
            <person name="Fujita N."/>
            <person name="Harayama S."/>
        </authorList>
    </citation>
    <scope>NUCLEOTIDE SEQUENCE [LARGE SCALE GENOMIC DNA]</scope>
    <source>
        <strain evidence="2 3">B4</strain>
    </source>
</reference>
<dbReference type="Proteomes" id="UP000002212">
    <property type="component" value="Chromosome"/>
</dbReference>
<organism evidence="2 3">
    <name type="scientific">Rhodococcus opacus (strain B4)</name>
    <dbReference type="NCBI Taxonomy" id="632772"/>
    <lineage>
        <taxon>Bacteria</taxon>
        <taxon>Bacillati</taxon>
        <taxon>Actinomycetota</taxon>
        <taxon>Actinomycetes</taxon>
        <taxon>Mycobacteriales</taxon>
        <taxon>Nocardiaceae</taxon>
        <taxon>Rhodococcus</taxon>
    </lineage>
</organism>
<protein>
    <submittedName>
        <fullName evidence="2">Putative transposase</fullName>
    </submittedName>
</protein>
<dbReference type="STRING" id="632772.ROP_70760"/>
<feature type="region of interest" description="Disordered" evidence="1">
    <location>
        <begin position="199"/>
        <end position="252"/>
    </location>
</feature>
<evidence type="ECO:0000313" key="2">
    <source>
        <dbReference type="EMBL" id="BAH55323.1"/>
    </source>
</evidence>
<dbReference type="HOGENOM" id="CLU_729328_0_0_11"/>
<proteinExistence type="predicted"/>
<feature type="compositionally biased region" description="Pro residues" evidence="1">
    <location>
        <begin position="348"/>
        <end position="365"/>
    </location>
</feature>
<dbReference type="KEGG" id="rop:ROP_70760"/>
<accession>C1B4Y4</accession>
<evidence type="ECO:0000313" key="3">
    <source>
        <dbReference type="Proteomes" id="UP000002212"/>
    </source>
</evidence>
<feature type="region of interest" description="Disordered" evidence="1">
    <location>
        <begin position="299"/>
        <end position="321"/>
    </location>
</feature>
<sequence length="379" mass="42617">MQLSHTRPVAAARFDDPNLMSAGGLVPAMALAQASGLLTLADEHLSVPTDKGANAGYKIGSLIGGMVAGADRIADLAILRHGTMGTVCDRPYAPSTLGSFLRQFSFGHVRQHGRRRVAVPVRSRRRNVPGRWYRHRAGAGRYRRFDHRGAWARQAGLRLRLLRGPRVERPDHHRHHGDRCAGDHRTAIAARGMRLRTWGRPDGRRCAGDRRPAAFPGRRGGRRQGAEGSGPRRFGVLWPSRHRGRDSRRRRCVGDRASDRHRRTCDRIDRRRRVRVDADRVHRRRLRRGHRHLDLACRGRRDTVSRRSPPRRKPTRTPGGWWCRIPDRRPIQGPRPGHVVRGVAVPRVQPPPPTATTSVPSPPTKPTVSTPSSNSCTRI</sequence>
<name>C1B4Y4_RHOOB</name>
<feature type="compositionally biased region" description="Basic and acidic residues" evidence="1">
    <location>
        <begin position="199"/>
        <end position="212"/>
    </location>
</feature>
<dbReference type="EMBL" id="AP011115">
    <property type="protein sequence ID" value="BAH55323.1"/>
    <property type="molecule type" value="Genomic_DNA"/>
</dbReference>
<evidence type="ECO:0000256" key="1">
    <source>
        <dbReference type="SAM" id="MobiDB-lite"/>
    </source>
</evidence>
<feature type="region of interest" description="Disordered" evidence="1">
    <location>
        <begin position="342"/>
        <end position="379"/>
    </location>
</feature>
<gene>
    <name evidence="2" type="ordered locus">ROP_70760</name>
</gene>